<proteinExistence type="predicted"/>
<accession>A0A835CN66</accession>
<comment type="caution">
    <text evidence="1">The sequence shown here is derived from an EMBL/GenBank/DDBJ whole genome shotgun (WGS) entry which is preliminary data.</text>
</comment>
<sequence>MEGPIGSETRGSESEVEVFLLALHSKTTMLSVLSMDVLSSHTEELSFWNGEKVAVEGFKFELNGE</sequence>
<evidence type="ECO:0000313" key="1">
    <source>
        <dbReference type="EMBL" id="KAF7845222.1"/>
    </source>
</evidence>
<gene>
    <name evidence="1" type="ORF">G2W53_002127</name>
</gene>
<reference evidence="1" key="1">
    <citation type="submission" date="2020-09" db="EMBL/GenBank/DDBJ databases">
        <title>Genome-Enabled Discovery of Anthraquinone Biosynthesis in Senna tora.</title>
        <authorList>
            <person name="Kang S.-H."/>
            <person name="Pandey R.P."/>
            <person name="Lee C.-M."/>
            <person name="Sim J.-S."/>
            <person name="Jeong J.-T."/>
            <person name="Choi B.-S."/>
            <person name="Jung M."/>
            <person name="Ginzburg D."/>
            <person name="Zhao K."/>
            <person name="Won S.Y."/>
            <person name="Oh T.-J."/>
            <person name="Yu Y."/>
            <person name="Kim N.-H."/>
            <person name="Lee O.R."/>
            <person name="Lee T.-H."/>
            <person name="Bashyal P."/>
            <person name="Kim T.-S."/>
            <person name="Lee W.-H."/>
            <person name="Kawkins C."/>
            <person name="Kim C.-K."/>
            <person name="Kim J.S."/>
            <person name="Ahn B.O."/>
            <person name="Rhee S.Y."/>
            <person name="Sohng J.K."/>
        </authorList>
    </citation>
    <scope>NUCLEOTIDE SEQUENCE</scope>
    <source>
        <tissue evidence="1">Leaf</tissue>
    </source>
</reference>
<organism evidence="1 2">
    <name type="scientific">Senna tora</name>
    <dbReference type="NCBI Taxonomy" id="362788"/>
    <lineage>
        <taxon>Eukaryota</taxon>
        <taxon>Viridiplantae</taxon>
        <taxon>Streptophyta</taxon>
        <taxon>Embryophyta</taxon>
        <taxon>Tracheophyta</taxon>
        <taxon>Spermatophyta</taxon>
        <taxon>Magnoliopsida</taxon>
        <taxon>eudicotyledons</taxon>
        <taxon>Gunneridae</taxon>
        <taxon>Pentapetalae</taxon>
        <taxon>rosids</taxon>
        <taxon>fabids</taxon>
        <taxon>Fabales</taxon>
        <taxon>Fabaceae</taxon>
        <taxon>Caesalpinioideae</taxon>
        <taxon>Cassia clade</taxon>
        <taxon>Senna</taxon>
    </lineage>
</organism>
<name>A0A835CN66_9FABA</name>
<dbReference type="EMBL" id="JAAIUW010000001">
    <property type="protein sequence ID" value="KAF7845222.1"/>
    <property type="molecule type" value="Genomic_DNA"/>
</dbReference>
<keyword evidence="2" id="KW-1185">Reference proteome</keyword>
<dbReference type="AlphaFoldDB" id="A0A835CN66"/>
<dbReference type="Proteomes" id="UP000634136">
    <property type="component" value="Unassembled WGS sequence"/>
</dbReference>
<protein>
    <submittedName>
        <fullName evidence="1">Uncharacterized protein</fullName>
    </submittedName>
</protein>
<evidence type="ECO:0000313" key="2">
    <source>
        <dbReference type="Proteomes" id="UP000634136"/>
    </source>
</evidence>